<evidence type="ECO:0000313" key="4">
    <source>
        <dbReference type="EMBL" id="CAD6441669.1"/>
    </source>
</evidence>
<keyword evidence="3" id="KW-1133">Transmembrane helix</keyword>
<name>A0A8H2VNX6_9HELO</name>
<dbReference type="InterPro" id="IPR001602">
    <property type="entry name" value="UPF0047_YjbQ-like"/>
</dbReference>
<keyword evidence="3" id="KW-0812">Transmembrane</keyword>
<evidence type="ECO:0000313" key="5">
    <source>
        <dbReference type="Proteomes" id="UP000624404"/>
    </source>
</evidence>
<comment type="caution">
    <text evidence="4">The sequence shown here is derived from an EMBL/GenBank/DDBJ whole genome shotgun (WGS) entry which is preliminary data.</text>
</comment>
<feature type="region of interest" description="Disordered" evidence="2">
    <location>
        <begin position="36"/>
        <end position="56"/>
    </location>
</feature>
<dbReference type="PROSITE" id="PS01314">
    <property type="entry name" value="UPF0047"/>
    <property type="match status" value="1"/>
</dbReference>
<dbReference type="PANTHER" id="PTHR30615:SF8">
    <property type="entry name" value="UPF0047 PROTEIN C4A8.02C"/>
    <property type="match status" value="1"/>
</dbReference>
<comment type="similarity">
    <text evidence="1">Belongs to the UPF0047 family.</text>
</comment>
<dbReference type="AlphaFoldDB" id="A0A8H2VNX6"/>
<organism evidence="4 5">
    <name type="scientific">Sclerotinia trifoliorum</name>
    <dbReference type="NCBI Taxonomy" id="28548"/>
    <lineage>
        <taxon>Eukaryota</taxon>
        <taxon>Fungi</taxon>
        <taxon>Dikarya</taxon>
        <taxon>Ascomycota</taxon>
        <taxon>Pezizomycotina</taxon>
        <taxon>Leotiomycetes</taxon>
        <taxon>Helotiales</taxon>
        <taxon>Sclerotiniaceae</taxon>
        <taxon>Sclerotinia</taxon>
    </lineage>
</organism>
<dbReference type="SUPFAM" id="SSF111038">
    <property type="entry name" value="YjbQ-like"/>
    <property type="match status" value="1"/>
</dbReference>
<evidence type="ECO:0000256" key="3">
    <source>
        <dbReference type="SAM" id="Phobius"/>
    </source>
</evidence>
<sequence length="257" mass="28546">MFNPCQLTLCSFQTMTSTNPTRILSNSINTPKIFGMPSSNSSSSKQPDDDNTPPPNTGPTSSFPFLYILFILIILIALFPPLFHALWTLPLKLLLPSTYTSSLSPARYTKPAIMSWTQKTISLPSKSRGSYLITDHIVSSIPEIKNYKVGLLNLFIQHTSCALSLNENWDEDVRADMSDALDRIAPEDRKGELYRHSAEGLDDMPAHIKSALVGASVTIPITNGKLNTGTWQGIWYLEFRASKHSRKVVATIQGEKM</sequence>
<accession>A0A8H2VNX6</accession>
<dbReference type="OrthoDB" id="10255963at2759"/>
<proteinExistence type="inferred from homology"/>
<dbReference type="NCBIfam" id="TIGR00149">
    <property type="entry name" value="TIGR00149_YjbQ"/>
    <property type="match status" value="1"/>
</dbReference>
<gene>
    <name evidence="4" type="ORF">SCLTRI_LOCUS1452</name>
</gene>
<evidence type="ECO:0000256" key="1">
    <source>
        <dbReference type="ARBA" id="ARBA00005534"/>
    </source>
</evidence>
<dbReference type="InterPro" id="IPR035917">
    <property type="entry name" value="YjbQ-like_sf"/>
</dbReference>
<dbReference type="Pfam" id="PF01894">
    <property type="entry name" value="YjbQ"/>
    <property type="match status" value="1"/>
</dbReference>
<dbReference type="Proteomes" id="UP000624404">
    <property type="component" value="Unassembled WGS sequence"/>
</dbReference>
<protein>
    <submittedName>
        <fullName evidence="4">1402a27d-fd06-412a-9c32-ac258b7f9a9d</fullName>
    </submittedName>
</protein>
<dbReference type="PANTHER" id="PTHR30615">
    <property type="entry name" value="UNCHARACTERIZED PROTEIN YJBQ-RELATED"/>
    <property type="match status" value="1"/>
</dbReference>
<reference evidence="4" key="1">
    <citation type="submission" date="2020-10" db="EMBL/GenBank/DDBJ databases">
        <authorList>
            <person name="Kusch S."/>
        </authorList>
    </citation>
    <scope>NUCLEOTIDE SEQUENCE</scope>
    <source>
        <strain evidence="4">SwB9</strain>
    </source>
</reference>
<feature type="transmembrane region" description="Helical" evidence="3">
    <location>
        <begin position="65"/>
        <end position="87"/>
    </location>
</feature>
<evidence type="ECO:0000256" key="2">
    <source>
        <dbReference type="SAM" id="MobiDB-lite"/>
    </source>
</evidence>
<dbReference type="Gene3D" id="2.60.120.460">
    <property type="entry name" value="YjbQ-like"/>
    <property type="match status" value="1"/>
</dbReference>
<keyword evidence="5" id="KW-1185">Reference proteome</keyword>
<keyword evidence="3" id="KW-0472">Membrane</keyword>
<dbReference type="EMBL" id="CAJHIA010000006">
    <property type="protein sequence ID" value="CAD6441669.1"/>
    <property type="molecule type" value="Genomic_DNA"/>
</dbReference>